<dbReference type="EMBL" id="CP021108">
    <property type="protein sequence ID" value="ARP83055.1"/>
    <property type="molecule type" value="Genomic_DNA"/>
</dbReference>
<organism evidence="2 3">
    <name type="scientific">Bordetella genomosp. 8</name>
    <dbReference type="NCBI Taxonomy" id="1416806"/>
    <lineage>
        <taxon>Bacteria</taxon>
        <taxon>Pseudomonadati</taxon>
        <taxon>Pseudomonadota</taxon>
        <taxon>Betaproteobacteria</taxon>
        <taxon>Burkholderiales</taxon>
        <taxon>Alcaligenaceae</taxon>
        <taxon>Bordetella</taxon>
    </lineage>
</organism>
<dbReference type="Gene3D" id="1.20.1270.180">
    <property type="match status" value="1"/>
</dbReference>
<accession>A0A1W6YPP4</accession>
<dbReference type="AlphaFoldDB" id="A0A1W6YPP4"/>
<sequence length="204" mass="22306">MIQSPLMSSSFYSLEEEVMKRARTAVAVWLLFLSLFDSALASPPLAAATAGGAQDHQTKSDDDGNVINGVAIMPGVERLSYVSPRYYGIRPSYDACIKATQGQVGLQGDCADAEYTYQDARLNKDYKALVSTITSVAGKEAIQQIQAAQRAWLAFYEKDCAVRADRFGSTSGPSTLSACRMERTAIRAQELEDWRTSYAATHRP</sequence>
<evidence type="ECO:0000259" key="1">
    <source>
        <dbReference type="Pfam" id="PF07007"/>
    </source>
</evidence>
<protein>
    <recommendedName>
        <fullName evidence="1">Lysozyme inhibitor LprI-like N-terminal domain-containing protein</fullName>
    </recommendedName>
</protein>
<reference evidence="2 3" key="1">
    <citation type="submission" date="2017-05" db="EMBL/GenBank/DDBJ databases">
        <title>Complete and WGS of Bordetella genogroups.</title>
        <authorList>
            <person name="Spilker T."/>
            <person name="LiPuma J."/>
        </authorList>
    </citation>
    <scope>NUCLEOTIDE SEQUENCE [LARGE SCALE GENOMIC DNA]</scope>
    <source>
        <strain evidence="2 3">AU19157</strain>
    </source>
</reference>
<evidence type="ECO:0000313" key="2">
    <source>
        <dbReference type="EMBL" id="ARP83055.1"/>
    </source>
</evidence>
<name>A0A1W6YPP4_9BORD</name>
<dbReference type="STRING" id="1416806.CAL12_21030"/>
<feature type="domain" description="Lysozyme inhibitor LprI-like N-terminal" evidence="1">
    <location>
        <begin position="101"/>
        <end position="191"/>
    </location>
</feature>
<evidence type="ECO:0000313" key="3">
    <source>
        <dbReference type="Proteomes" id="UP000194151"/>
    </source>
</evidence>
<dbReference type="InterPro" id="IPR009739">
    <property type="entry name" value="LprI-like_N"/>
</dbReference>
<dbReference type="Proteomes" id="UP000194151">
    <property type="component" value="Chromosome"/>
</dbReference>
<gene>
    <name evidence="2" type="ORF">CAL12_21030</name>
</gene>
<dbReference type="Pfam" id="PF07007">
    <property type="entry name" value="LprI"/>
    <property type="match status" value="1"/>
</dbReference>
<keyword evidence="3" id="KW-1185">Reference proteome</keyword>
<dbReference type="KEGG" id="bgv:CAL12_21030"/>
<proteinExistence type="predicted"/>